<name>A0A0K8J6W8_9FIRM</name>
<evidence type="ECO:0000313" key="8">
    <source>
        <dbReference type="Proteomes" id="UP000196053"/>
    </source>
</evidence>
<evidence type="ECO:0000313" key="7">
    <source>
        <dbReference type="EMBL" id="CUH93144.1"/>
    </source>
</evidence>
<dbReference type="Proteomes" id="UP000196053">
    <property type="component" value="Chromosome I"/>
</dbReference>
<evidence type="ECO:0000256" key="1">
    <source>
        <dbReference type="ARBA" id="ARBA00004167"/>
    </source>
</evidence>
<accession>A0A0K8J6W8</accession>
<comment type="subcellular location">
    <subcellularLocation>
        <location evidence="1">Membrane</location>
        <topology evidence="1">Single-pass membrane protein</topology>
    </subcellularLocation>
</comment>
<evidence type="ECO:0000256" key="4">
    <source>
        <dbReference type="ARBA" id="ARBA00022989"/>
    </source>
</evidence>
<dbReference type="AlphaFoldDB" id="A0A0K8J6W8"/>
<dbReference type="SUPFAM" id="SSF54523">
    <property type="entry name" value="Pili subunits"/>
    <property type="match status" value="1"/>
</dbReference>
<proteinExistence type="predicted"/>
<keyword evidence="8" id="KW-1185">Reference proteome</keyword>
<dbReference type="KEGG" id="hsd:SD1D_1598"/>
<organism evidence="7 8">
    <name type="scientific">Herbinix luporum</name>
    <dbReference type="NCBI Taxonomy" id="1679721"/>
    <lineage>
        <taxon>Bacteria</taxon>
        <taxon>Bacillati</taxon>
        <taxon>Bacillota</taxon>
        <taxon>Clostridia</taxon>
        <taxon>Lachnospirales</taxon>
        <taxon>Lachnospiraceae</taxon>
        <taxon>Herbinix</taxon>
    </lineage>
</organism>
<dbReference type="InterPro" id="IPR012902">
    <property type="entry name" value="N_methyl_site"/>
</dbReference>
<sequence length="122" mass="13645">MLKKINKNQKGFTLVELIIVIAILGILAALIVPRIMGNVQKAEKSKHISNARTIASEISAYNALKYSENKEDEMIKDKNPLKYEHLDGKISLAEDDFPSDEYVKIIVDSDGNAEIEIEKDGE</sequence>
<dbReference type="GO" id="GO:0016020">
    <property type="term" value="C:membrane"/>
    <property type="evidence" value="ECO:0007669"/>
    <property type="project" value="UniProtKB-SubCell"/>
</dbReference>
<evidence type="ECO:0000256" key="5">
    <source>
        <dbReference type="ARBA" id="ARBA00023136"/>
    </source>
</evidence>
<dbReference type="PROSITE" id="PS00409">
    <property type="entry name" value="PROKAR_NTER_METHYL"/>
    <property type="match status" value="1"/>
</dbReference>
<feature type="transmembrane region" description="Helical" evidence="6">
    <location>
        <begin position="12"/>
        <end position="32"/>
    </location>
</feature>
<dbReference type="InterPro" id="IPR045584">
    <property type="entry name" value="Pilin-like"/>
</dbReference>
<dbReference type="PANTHER" id="PTHR30093">
    <property type="entry name" value="GENERAL SECRETION PATHWAY PROTEIN G"/>
    <property type="match status" value="1"/>
</dbReference>
<evidence type="ECO:0000256" key="3">
    <source>
        <dbReference type="ARBA" id="ARBA00022692"/>
    </source>
</evidence>
<reference evidence="8" key="1">
    <citation type="submission" date="2015-09" db="EMBL/GenBank/DDBJ databases">
        <authorList>
            <person name="Wibberg D."/>
        </authorList>
    </citation>
    <scope>NUCLEOTIDE SEQUENCE [LARGE SCALE GENOMIC DNA]</scope>
    <source>
        <strain evidence="8">SD1D</strain>
    </source>
</reference>
<keyword evidence="4 6" id="KW-1133">Transmembrane helix</keyword>
<keyword evidence="2" id="KW-0488">Methylation</keyword>
<keyword evidence="3 6" id="KW-0812">Transmembrane</keyword>
<gene>
    <name evidence="7" type="ORF">SD1D_1598</name>
</gene>
<dbReference type="RefSeq" id="WP_058258413.1">
    <property type="nucleotide sequence ID" value="NZ_LN879430.1"/>
</dbReference>
<evidence type="ECO:0008006" key="9">
    <source>
        <dbReference type="Google" id="ProtNLM"/>
    </source>
</evidence>
<evidence type="ECO:0000256" key="6">
    <source>
        <dbReference type="SAM" id="Phobius"/>
    </source>
</evidence>
<dbReference type="EMBL" id="LN879430">
    <property type="protein sequence ID" value="CUH93144.1"/>
    <property type="molecule type" value="Genomic_DNA"/>
</dbReference>
<dbReference type="Pfam" id="PF07963">
    <property type="entry name" value="N_methyl"/>
    <property type="match status" value="1"/>
</dbReference>
<protein>
    <recommendedName>
        <fullName evidence="9">Prepilin-type N-terminal cleavage/methylation domain-containing protein</fullName>
    </recommendedName>
</protein>
<evidence type="ECO:0000256" key="2">
    <source>
        <dbReference type="ARBA" id="ARBA00022481"/>
    </source>
</evidence>
<dbReference type="NCBIfam" id="TIGR02532">
    <property type="entry name" value="IV_pilin_GFxxxE"/>
    <property type="match status" value="1"/>
</dbReference>
<keyword evidence="5 6" id="KW-0472">Membrane</keyword>
<dbReference type="Gene3D" id="3.30.700.10">
    <property type="entry name" value="Glycoprotein, Type 4 Pilin"/>
    <property type="match status" value="1"/>
</dbReference>
<dbReference type="PANTHER" id="PTHR30093:SF44">
    <property type="entry name" value="TYPE II SECRETION SYSTEM CORE PROTEIN G"/>
    <property type="match status" value="1"/>
</dbReference>